<dbReference type="Proteomes" id="UP000182544">
    <property type="component" value="Unassembled WGS sequence"/>
</dbReference>
<sequence>MKTIITRCLILFLLCGTTTHAQFFKKLKERAKDAAEETVLRKSEEKVAQKTDQTMEKIFNINFGKGKAIDPSLLSSSYNFNWRYTLEMITKEGNLKMHYYLNEDADYFGNQPEMPNGKGSGSMGNMFMVYDLKNELMAIFMANGTKKTGMAMSIPKMDEIVEDQDFSETSFKEIGTKEILGYTCQGFEMDSKEYHIVMYVAFNTPVSFNNYKESMSKNLPKGFNKKWLEKLEDNSLMMEMTYTNKKKSKLSGTMTCVALVNETKSIQVSDYSFDFQKGTEKATEESKNDY</sequence>
<gene>
    <name evidence="3" type="ORF">SAMN05428642_103123</name>
</gene>
<dbReference type="AlphaFoldDB" id="A0A1K2ILU2"/>
<evidence type="ECO:0000256" key="1">
    <source>
        <dbReference type="SAM" id="SignalP"/>
    </source>
</evidence>
<dbReference type="InterPro" id="IPR025524">
    <property type="entry name" value="DUF4412"/>
</dbReference>
<keyword evidence="1" id="KW-0732">Signal</keyword>
<proteinExistence type="predicted"/>
<evidence type="ECO:0000259" key="2">
    <source>
        <dbReference type="Pfam" id="PF14371"/>
    </source>
</evidence>
<dbReference type="STRING" id="369401.SAMN05428642_103123"/>
<organism evidence="3 4">
    <name type="scientific">Flaviramulus basaltis</name>
    <dbReference type="NCBI Taxonomy" id="369401"/>
    <lineage>
        <taxon>Bacteria</taxon>
        <taxon>Pseudomonadati</taxon>
        <taxon>Bacteroidota</taxon>
        <taxon>Flavobacteriia</taxon>
        <taxon>Flavobacteriales</taxon>
        <taxon>Flavobacteriaceae</taxon>
        <taxon>Flaviramulus</taxon>
    </lineage>
</organism>
<dbReference type="OrthoDB" id="1524221at2"/>
<keyword evidence="4" id="KW-1185">Reference proteome</keyword>
<evidence type="ECO:0000313" key="3">
    <source>
        <dbReference type="EMBL" id="SFZ93420.1"/>
    </source>
</evidence>
<feature type="chain" id="PRO_5012611388" description="DUF4412 domain-containing protein" evidence="1">
    <location>
        <begin position="22"/>
        <end position="290"/>
    </location>
</feature>
<protein>
    <recommendedName>
        <fullName evidence="2">DUF4412 domain-containing protein</fullName>
    </recommendedName>
</protein>
<name>A0A1K2ILU2_9FLAO</name>
<dbReference type="Pfam" id="PF14371">
    <property type="entry name" value="DUF4412"/>
    <property type="match status" value="1"/>
</dbReference>
<evidence type="ECO:0000313" key="4">
    <source>
        <dbReference type="Proteomes" id="UP000182544"/>
    </source>
</evidence>
<feature type="domain" description="DUF4412" evidence="2">
    <location>
        <begin position="85"/>
        <end position="235"/>
    </location>
</feature>
<reference evidence="3 4" key="1">
    <citation type="submission" date="2016-10" db="EMBL/GenBank/DDBJ databases">
        <authorList>
            <person name="de Groot N.N."/>
        </authorList>
    </citation>
    <scope>NUCLEOTIDE SEQUENCE [LARGE SCALE GENOMIC DNA]</scope>
    <source>
        <strain evidence="3 4">DSM 18180</strain>
    </source>
</reference>
<dbReference type="RefSeq" id="WP_072402769.1">
    <property type="nucleotide sequence ID" value="NZ_FPKV01000003.1"/>
</dbReference>
<feature type="signal peptide" evidence="1">
    <location>
        <begin position="1"/>
        <end position="21"/>
    </location>
</feature>
<accession>A0A1K2ILU2</accession>
<dbReference type="EMBL" id="FPKV01000003">
    <property type="protein sequence ID" value="SFZ93420.1"/>
    <property type="molecule type" value="Genomic_DNA"/>
</dbReference>